<dbReference type="PANTHER" id="PTHR30433:SF3">
    <property type="entry name" value="MOTILITY PROTEIN A"/>
    <property type="match status" value="1"/>
</dbReference>
<dbReference type="OrthoDB" id="9806929at2"/>
<dbReference type="PROSITE" id="PS01307">
    <property type="entry name" value="MOTA"/>
    <property type="match status" value="1"/>
</dbReference>
<gene>
    <name evidence="10" type="ORF">BEP19_07355</name>
</gene>
<name>A0A419SJJ6_9BACL</name>
<dbReference type="PANTHER" id="PTHR30433">
    <property type="entry name" value="CHEMOTAXIS PROTEIN MOTA"/>
    <property type="match status" value="1"/>
</dbReference>
<comment type="subcellular location">
    <subcellularLocation>
        <location evidence="1">Cell membrane</location>
        <topology evidence="1">Multi-pass membrane protein</topology>
    </subcellularLocation>
</comment>
<dbReference type="EMBL" id="MCHY01000008">
    <property type="protein sequence ID" value="RKD24214.1"/>
    <property type="molecule type" value="Genomic_DNA"/>
</dbReference>
<dbReference type="RefSeq" id="WP_120189478.1">
    <property type="nucleotide sequence ID" value="NZ_MCHY01000008.1"/>
</dbReference>
<evidence type="ECO:0000256" key="3">
    <source>
        <dbReference type="ARBA" id="ARBA00022448"/>
    </source>
</evidence>
<evidence type="ECO:0000256" key="7">
    <source>
        <dbReference type="ARBA" id="ARBA00023136"/>
    </source>
</evidence>
<dbReference type="NCBIfam" id="NF005997">
    <property type="entry name" value="PRK08124.1"/>
    <property type="match status" value="1"/>
</dbReference>
<feature type="transmembrane region" description="Helical" evidence="8">
    <location>
        <begin position="144"/>
        <end position="165"/>
    </location>
</feature>
<dbReference type="InterPro" id="IPR002898">
    <property type="entry name" value="MotA_ExbB_proton_chnl"/>
</dbReference>
<keyword evidence="7 8" id="KW-0472">Membrane</keyword>
<keyword evidence="6 8" id="KW-1133">Transmembrane helix</keyword>
<keyword evidence="11" id="KW-1185">Reference proteome</keyword>
<keyword evidence="10" id="KW-0966">Cell projection</keyword>
<feature type="transmembrane region" description="Helical" evidence="8">
    <location>
        <begin position="27"/>
        <end position="49"/>
    </location>
</feature>
<dbReference type="Proteomes" id="UP000284219">
    <property type="component" value="Unassembled WGS sequence"/>
</dbReference>
<keyword evidence="5 8" id="KW-0812">Transmembrane</keyword>
<evidence type="ECO:0000256" key="1">
    <source>
        <dbReference type="ARBA" id="ARBA00004651"/>
    </source>
</evidence>
<keyword evidence="10" id="KW-0969">Cilium</keyword>
<dbReference type="GO" id="GO:0005886">
    <property type="term" value="C:plasma membrane"/>
    <property type="evidence" value="ECO:0007669"/>
    <property type="project" value="UniProtKB-SubCell"/>
</dbReference>
<accession>A0A419SJJ6</accession>
<sequence>MSTIIGILLGVIAVGLGMVMKGASLGALFNPAAILIIFVGTGASLAVAFPGNELKRFPILLKMVLTPKKRISKEEIVRFFADVSVLVRREGLLALEPEIEKADHPFLKLGLGLILDGSDQELTRDILAQEIEAMQLRHRANAALFSQAGTYAPTLGVLGAVVGLISAMGNMTDMDVLGASISAAFMATLFGIFSGYVLWHPIANKLKRLSQQEAELKVMMTEGILGLAEVQNPRILEAKLLIFLSMEEREKYNNSSTQERSVMNEKEINA</sequence>
<comment type="caution">
    <text evidence="10">The sequence shown here is derived from an EMBL/GenBank/DDBJ whole genome shotgun (WGS) entry which is preliminary data.</text>
</comment>
<evidence type="ECO:0000256" key="2">
    <source>
        <dbReference type="ARBA" id="ARBA00008038"/>
    </source>
</evidence>
<dbReference type="InterPro" id="IPR047055">
    <property type="entry name" value="MotA-like"/>
</dbReference>
<evidence type="ECO:0000256" key="5">
    <source>
        <dbReference type="ARBA" id="ARBA00022692"/>
    </source>
</evidence>
<keyword evidence="4" id="KW-1003">Cell membrane</keyword>
<evidence type="ECO:0000259" key="9">
    <source>
        <dbReference type="Pfam" id="PF01618"/>
    </source>
</evidence>
<feature type="transmembrane region" description="Helical" evidence="8">
    <location>
        <begin position="177"/>
        <end position="199"/>
    </location>
</feature>
<dbReference type="GO" id="GO:0006935">
    <property type="term" value="P:chemotaxis"/>
    <property type="evidence" value="ECO:0007669"/>
    <property type="project" value="InterPro"/>
</dbReference>
<dbReference type="AlphaFoldDB" id="A0A419SJJ6"/>
<keyword evidence="10" id="KW-0282">Flagellum</keyword>
<evidence type="ECO:0000313" key="11">
    <source>
        <dbReference type="Proteomes" id="UP000284219"/>
    </source>
</evidence>
<protein>
    <submittedName>
        <fullName evidence="10">Flagellar motor protein MotA</fullName>
    </submittedName>
</protein>
<proteinExistence type="inferred from homology"/>
<feature type="domain" description="MotA/TolQ/ExbB proton channel" evidence="9">
    <location>
        <begin position="100"/>
        <end position="215"/>
    </location>
</feature>
<reference evidence="10 11" key="1">
    <citation type="submission" date="2016-08" db="EMBL/GenBank/DDBJ databases">
        <title>Novel Firmicute Genomes.</title>
        <authorList>
            <person name="Poppleton D.I."/>
            <person name="Gribaldo S."/>
        </authorList>
    </citation>
    <scope>NUCLEOTIDE SEQUENCE [LARGE SCALE GENOMIC DNA]</scope>
    <source>
        <strain evidence="10 11">RAOx-1</strain>
    </source>
</reference>
<comment type="similarity">
    <text evidence="2">Belongs to the MotA family.</text>
</comment>
<evidence type="ECO:0000256" key="8">
    <source>
        <dbReference type="SAM" id="Phobius"/>
    </source>
</evidence>
<evidence type="ECO:0000313" key="10">
    <source>
        <dbReference type="EMBL" id="RKD24214.1"/>
    </source>
</evidence>
<organism evidence="10 11">
    <name type="scientific">Ammoniphilus oxalaticus</name>
    <dbReference type="NCBI Taxonomy" id="66863"/>
    <lineage>
        <taxon>Bacteria</taxon>
        <taxon>Bacillati</taxon>
        <taxon>Bacillota</taxon>
        <taxon>Bacilli</taxon>
        <taxon>Bacillales</taxon>
        <taxon>Paenibacillaceae</taxon>
        <taxon>Aneurinibacillus group</taxon>
        <taxon>Ammoniphilus</taxon>
    </lineage>
</organism>
<keyword evidence="3" id="KW-0813">Transport</keyword>
<dbReference type="GO" id="GO:0071978">
    <property type="term" value="P:bacterial-type flagellum-dependent swarming motility"/>
    <property type="evidence" value="ECO:0007669"/>
    <property type="project" value="InterPro"/>
</dbReference>
<dbReference type="Pfam" id="PF01618">
    <property type="entry name" value="MotA_ExbB"/>
    <property type="match status" value="1"/>
</dbReference>
<dbReference type="InterPro" id="IPR000540">
    <property type="entry name" value="Flag_MotA_CS"/>
</dbReference>
<evidence type="ECO:0000256" key="4">
    <source>
        <dbReference type="ARBA" id="ARBA00022475"/>
    </source>
</evidence>
<evidence type="ECO:0000256" key="6">
    <source>
        <dbReference type="ARBA" id="ARBA00022989"/>
    </source>
</evidence>